<dbReference type="AlphaFoldDB" id="K9HLT6"/>
<gene>
    <name evidence="2" type="ORF">C882_3681</name>
</gene>
<evidence type="ECO:0000256" key="1">
    <source>
        <dbReference type="SAM" id="MobiDB-lite"/>
    </source>
</evidence>
<evidence type="ECO:0000313" key="2">
    <source>
        <dbReference type="EMBL" id="EKV31308.1"/>
    </source>
</evidence>
<name>K9HLT6_9PROT</name>
<feature type="region of interest" description="Disordered" evidence="1">
    <location>
        <begin position="1"/>
        <end position="20"/>
    </location>
</feature>
<dbReference type="EMBL" id="ANHY01000006">
    <property type="protein sequence ID" value="EKV31308.1"/>
    <property type="molecule type" value="Genomic_DNA"/>
</dbReference>
<reference evidence="2 3" key="1">
    <citation type="journal article" date="2013" name="Genome Announc.">
        <title>Draft Genome Sequence of an Alphaproteobacterium, Caenispirillum salinarum AK4(T), Isolated from a Solar Saltern.</title>
        <authorList>
            <person name="Khatri I."/>
            <person name="Singh A."/>
            <person name="Korpole S."/>
            <person name="Pinnaka A.K."/>
            <person name="Subramanian S."/>
        </authorList>
    </citation>
    <scope>NUCLEOTIDE SEQUENCE [LARGE SCALE GENOMIC DNA]</scope>
    <source>
        <strain evidence="2 3">AK4</strain>
    </source>
</reference>
<organism evidence="2 3">
    <name type="scientific">Caenispirillum salinarum AK4</name>
    <dbReference type="NCBI Taxonomy" id="1238182"/>
    <lineage>
        <taxon>Bacteria</taxon>
        <taxon>Pseudomonadati</taxon>
        <taxon>Pseudomonadota</taxon>
        <taxon>Alphaproteobacteria</taxon>
        <taxon>Rhodospirillales</taxon>
        <taxon>Novispirillaceae</taxon>
        <taxon>Caenispirillum</taxon>
    </lineage>
</organism>
<dbReference type="Proteomes" id="UP000009881">
    <property type="component" value="Unassembled WGS sequence"/>
</dbReference>
<keyword evidence="3" id="KW-1185">Reference proteome</keyword>
<sequence length="64" mass="7060">MDASPFRDGRKRWPAPAGGRVASVERITPPTARDFESLPEPPNTCNEGIIFAIRSYGPYLGQQN</sequence>
<comment type="caution">
    <text evidence="2">The sequence shown here is derived from an EMBL/GenBank/DDBJ whole genome shotgun (WGS) entry which is preliminary data.</text>
</comment>
<proteinExistence type="predicted"/>
<evidence type="ECO:0000313" key="3">
    <source>
        <dbReference type="Proteomes" id="UP000009881"/>
    </source>
</evidence>
<protein>
    <submittedName>
        <fullName evidence="2">Uncharacterized protein</fullName>
    </submittedName>
</protein>
<accession>K9HLT6</accession>